<dbReference type="Proteomes" id="UP000054538">
    <property type="component" value="Unassembled WGS sequence"/>
</dbReference>
<evidence type="ECO:0000256" key="1">
    <source>
        <dbReference type="SAM" id="MobiDB-lite"/>
    </source>
</evidence>
<proteinExistence type="predicted"/>
<feature type="region of interest" description="Disordered" evidence="1">
    <location>
        <begin position="19"/>
        <end position="44"/>
    </location>
</feature>
<feature type="region of interest" description="Disordered" evidence="1">
    <location>
        <begin position="87"/>
        <end position="131"/>
    </location>
</feature>
<dbReference type="InParanoid" id="A0A0D0DAI9"/>
<keyword evidence="3" id="KW-1185">Reference proteome</keyword>
<dbReference type="EMBL" id="KN826948">
    <property type="protein sequence ID" value="KIK77519.1"/>
    <property type="molecule type" value="Genomic_DNA"/>
</dbReference>
<dbReference type="HOGENOM" id="CLU_1396755_0_0_1"/>
<reference evidence="2 3" key="1">
    <citation type="submission" date="2014-04" db="EMBL/GenBank/DDBJ databases">
        <authorList>
            <consortium name="DOE Joint Genome Institute"/>
            <person name="Kuo A."/>
            <person name="Kohler A."/>
            <person name="Jargeat P."/>
            <person name="Nagy L.G."/>
            <person name="Floudas D."/>
            <person name="Copeland A."/>
            <person name="Barry K.W."/>
            <person name="Cichocki N."/>
            <person name="Veneault-Fourrey C."/>
            <person name="LaButti K."/>
            <person name="Lindquist E.A."/>
            <person name="Lipzen A."/>
            <person name="Lundell T."/>
            <person name="Morin E."/>
            <person name="Murat C."/>
            <person name="Sun H."/>
            <person name="Tunlid A."/>
            <person name="Henrissat B."/>
            <person name="Grigoriev I.V."/>
            <person name="Hibbett D.S."/>
            <person name="Martin F."/>
            <person name="Nordberg H.P."/>
            <person name="Cantor M.N."/>
            <person name="Hua S.X."/>
        </authorList>
    </citation>
    <scope>NUCLEOTIDE SEQUENCE [LARGE SCALE GENOMIC DNA]</scope>
    <source>
        <strain evidence="2 3">Ve08.2h10</strain>
    </source>
</reference>
<organism evidence="2 3">
    <name type="scientific">Paxillus rubicundulus Ve08.2h10</name>
    <dbReference type="NCBI Taxonomy" id="930991"/>
    <lineage>
        <taxon>Eukaryota</taxon>
        <taxon>Fungi</taxon>
        <taxon>Dikarya</taxon>
        <taxon>Basidiomycota</taxon>
        <taxon>Agaricomycotina</taxon>
        <taxon>Agaricomycetes</taxon>
        <taxon>Agaricomycetidae</taxon>
        <taxon>Boletales</taxon>
        <taxon>Paxilineae</taxon>
        <taxon>Paxillaceae</taxon>
        <taxon>Paxillus</taxon>
    </lineage>
</organism>
<gene>
    <name evidence="2" type="ORF">PAXRUDRAFT_17442</name>
</gene>
<evidence type="ECO:0000313" key="2">
    <source>
        <dbReference type="EMBL" id="KIK77519.1"/>
    </source>
</evidence>
<accession>A0A0D0DAI9</accession>
<name>A0A0D0DAI9_9AGAM</name>
<evidence type="ECO:0000313" key="3">
    <source>
        <dbReference type="Proteomes" id="UP000054538"/>
    </source>
</evidence>
<sequence>MSLLPTILPLPGDTRLPAADDPFLAGASKGPQGPLLNPSHAGPTAFSFQQQMQDVMDATSPVHPQEFDCGLSDLCYFGGSQGTVPYHSHNHGSPMPYPNPTSSAPSLAPSGRGGNTYHGRRSDSVSSHNFSLESPLGLHSMVSQLVVEVRSLVEKMTGKQDAINELKESNKNIISQLNAQAAALGVLKKQSSKKK</sequence>
<protein>
    <submittedName>
        <fullName evidence="2">Uncharacterized protein</fullName>
    </submittedName>
</protein>
<reference evidence="3" key="2">
    <citation type="submission" date="2015-01" db="EMBL/GenBank/DDBJ databases">
        <title>Evolutionary Origins and Diversification of the Mycorrhizal Mutualists.</title>
        <authorList>
            <consortium name="DOE Joint Genome Institute"/>
            <consortium name="Mycorrhizal Genomics Consortium"/>
            <person name="Kohler A."/>
            <person name="Kuo A."/>
            <person name="Nagy L.G."/>
            <person name="Floudas D."/>
            <person name="Copeland A."/>
            <person name="Barry K.W."/>
            <person name="Cichocki N."/>
            <person name="Veneault-Fourrey C."/>
            <person name="LaButti K."/>
            <person name="Lindquist E.A."/>
            <person name="Lipzen A."/>
            <person name="Lundell T."/>
            <person name="Morin E."/>
            <person name="Murat C."/>
            <person name="Riley R."/>
            <person name="Ohm R."/>
            <person name="Sun H."/>
            <person name="Tunlid A."/>
            <person name="Henrissat B."/>
            <person name="Grigoriev I.V."/>
            <person name="Hibbett D.S."/>
            <person name="Martin F."/>
        </authorList>
    </citation>
    <scope>NUCLEOTIDE SEQUENCE [LARGE SCALE GENOMIC DNA]</scope>
    <source>
        <strain evidence="3">Ve08.2h10</strain>
    </source>
</reference>
<dbReference type="AlphaFoldDB" id="A0A0D0DAI9"/>